<dbReference type="InterPro" id="IPR029058">
    <property type="entry name" value="AB_hydrolase_fold"/>
</dbReference>
<evidence type="ECO:0000256" key="1">
    <source>
        <dbReference type="ARBA" id="ARBA00013279"/>
    </source>
</evidence>
<dbReference type="SUPFAM" id="SSF53474">
    <property type="entry name" value="alpha/beta-Hydrolases"/>
    <property type="match status" value="1"/>
</dbReference>
<evidence type="ECO:0000313" key="5">
    <source>
        <dbReference type="EMBL" id="ABN67023.2"/>
    </source>
</evidence>
<dbReference type="InterPro" id="IPR051299">
    <property type="entry name" value="AB_hydrolase_lip/est"/>
</dbReference>
<organism evidence="5 6">
    <name type="scientific">Scheffersomyces stipitis (strain ATCC 58785 / CBS 6054 / NBRC 10063 / NRRL Y-11545)</name>
    <name type="common">Yeast</name>
    <name type="synonym">Pichia stipitis</name>
    <dbReference type="NCBI Taxonomy" id="322104"/>
    <lineage>
        <taxon>Eukaryota</taxon>
        <taxon>Fungi</taxon>
        <taxon>Dikarya</taxon>
        <taxon>Ascomycota</taxon>
        <taxon>Saccharomycotina</taxon>
        <taxon>Pichiomycetes</taxon>
        <taxon>Debaryomycetaceae</taxon>
        <taxon>Scheffersomyces</taxon>
    </lineage>
</organism>
<evidence type="ECO:0000259" key="4">
    <source>
        <dbReference type="Pfam" id="PF01764"/>
    </source>
</evidence>
<dbReference type="KEGG" id="pic:PICST_60390"/>
<dbReference type="RefSeq" id="XP_001385052.2">
    <property type="nucleotide sequence ID" value="XM_001385015.1"/>
</dbReference>
<protein>
    <recommendedName>
        <fullName evidence="1">triacylglycerol lipase</fullName>
        <ecNumber evidence="1">3.1.1.3</ecNumber>
    </recommendedName>
</protein>
<dbReference type="HOGENOM" id="CLU_032957_3_2_1"/>
<dbReference type="PANTHER" id="PTHR46640:SF1">
    <property type="entry name" value="FUNGAL LIPASE-LIKE DOMAIN-CONTAINING PROTEIN-RELATED"/>
    <property type="match status" value="1"/>
</dbReference>
<dbReference type="AlphaFoldDB" id="A3LUV6"/>
<keyword evidence="2" id="KW-0732">Signal</keyword>
<dbReference type="PANTHER" id="PTHR46640">
    <property type="entry name" value="TRIACYLGLYCEROL LIPASE, PUTATIVE (AFU_ORTHOLOGUE AFUA_6G06510)-RELATED"/>
    <property type="match status" value="1"/>
</dbReference>
<keyword evidence="3 5" id="KW-0378">Hydrolase</keyword>
<dbReference type="Proteomes" id="UP000002258">
    <property type="component" value="Chromosome 5"/>
</dbReference>
<evidence type="ECO:0000256" key="3">
    <source>
        <dbReference type="ARBA" id="ARBA00022801"/>
    </source>
</evidence>
<dbReference type="OMA" id="HAGEVYI"/>
<dbReference type="Gene3D" id="3.40.50.1820">
    <property type="entry name" value="alpha/beta hydrolase"/>
    <property type="match status" value="1"/>
</dbReference>
<dbReference type="InterPro" id="IPR002921">
    <property type="entry name" value="Fungal_lipase-type"/>
</dbReference>
<dbReference type="InParanoid" id="A3LUV6"/>
<dbReference type="GO" id="GO:0006629">
    <property type="term" value="P:lipid metabolic process"/>
    <property type="evidence" value="ECO:0007669"/>
    <property type="project" value="InterPro"/>
</dbReference>
<sequence length="313" mass="36168">PIDRDIYSNLFTYAHLIDISYCISSVGGISEPFQCDLSCEERFPNVTLAYQWYFDDSVTGYIATTYANIFNYNDTSTEKPPKKTIIVSLRGTRSFFDSYTDLKVDMVQYSNLRHKLPYCGDNCKVHKGFFEYYIHTLLNIRVVLDKELNYENCELLIVGHSMGGSVALLLALHYLDLGYVQMTLVTMGQPLVGNREFVKWVDKVMGSNIEPKHNTYNRKYFRIVHKNDIVTTIPNNNILNAYHQFDNQIYLNCSSDTTVPFPDTVVDCVTGDNPYCIRKDFQGISLIDYISRNYFKSHNTYFRKLGLCGMKIK</sequence>
<dbReference type="eggNOG" id="KOG4569">
    <property type="taxonomic scope" value="Eukaryota"/>
</dbReference>
<reference evidence="5 6" key="1">
    <citation type="journal article" date="2007" name="Nat. Biotechnol.">
        <title>Genome sequence of the lignocellulose-bioconverting and xylose-fermenting yeast Pichia stipitis.</title>
        <authorList>
            <person name="Jeffries T.W."/>
            <person name="Grigoriev I.V."/>
            <person name="Grimwood J."/>
            <person name="Laplaza J.M."/>
            <person name="Aerts A."/>
            <person name="Salamov A."/>
            <person name="Schmutz J."/>
            <person name="Lindquist E."/>
            <person name="Dehal P."/>
            <person name="Shapiro H."/>
            <person name="Jin Y.S."/>
            <person name="Passoth V."/>
            <person name="Richardson P.M."/>
        </authorList>
    </citation>
    <scope>NUCLEOTIDE SEQUENCE [LARGE SCALE GENOMIC DNA]</scope>
    <source>
        <strain evidence="6">ATCC 58785 / CBS 6054 / NBRC 10063 / NRRL Y-11545</strain>
    </source>
</reference>
<feature type="domain" description="Fungal lipase-type" evidence="4">
    <location>
        <begin position="86"/>
        <end position="236"/>
    </location>
</feature>
<dbReference type="GO" id="GO:0004806">
    <property type="term" value="F:triacylglycerol lipase activity"/>
    <property type="evidence" value="ECO:0007669"/>
    <property type="project" value="UniProtKB-EC"/>
</dbReference>
<dbReference type="OrthoDB" id="438440at2759"/>
<dbReference type="EMBL" id="CP000499">
    <property type="protein sequence ID" value="ABN67023.2"/>
    <property type="molecule type" value="Genomic_DNA"/>
</dbReference>
<evidence type="ECO:0000313" key="6">
    <source>
        <dbReference type="Proteomes" id="UP000002258"/>
    </source>
</evidence>
<dbReference type="CDD" id="cd00519">
    <property type="entry name" value="Lipase_3"/>
    <property type="match status" value="1"/>
</dbReference>
<evidence type="ECO:0000256" key="2">
    <source>
        <dbReference type="ARBA" id="ARBA00022729"/>
    </source>
</evidence>
<gene>
    <name evidence="5" type="primary">LIP11</name>
    <name evidence="5" type="ORF">PICST_60390</name>
</gene>
<name>A3LUV6_PICST</name>
<dbReference type="Pfam" id="PF01764">
    <property type="entry name" value="Lipase_3"/>
    <property type="match status" value="1"/>
</dbReference>
<proteinExistence type="predicted"/>
<feature type="non-terminal residue" evidence="5">
    <location>
        <position position="1"/>
    </location>
</feature>
<accession>A3LUV6</accession>
<keyword evidence="6" id="KW-1185">Reference proteome</keyword>
<dbReference type="GeneID" id="4839691"/>
<dbReference type="EC" id="3.1.1.3" evidence="1"/>